<dbReference type="Proteomes" id="UP000676409">
    <property type="component" value="Chromosome"/>
</dbReference>
<dbReference type="GO" id="GO:0030170">
    <property type="term" value="F:pyridoxal phosphate binding"/>
    <property type="evidence" value="ECO:0007669"/>
    <property type="project" value="InterPro"/>
</dbReference>
<evidence type="ECO:0000256" key="6">
    <source>
        <dbReference type="RuleBase" id="RU003560"/>
    </source>
</evidence>
<comment type="similarity">
    <text evidence="2 6">Belongs to the class-III pyridoxal-phosphate-dependent aminotransferase family.</text>
</comment>
<dbReference type="GO" id="GO:0008483">
    <property type="term" value="F:transaminase activity"/>
    <property type="evidence" value="ECO:0007669"/>
    <property type="project" value="UniProtKB-KW"/>
</dbReference>
<dbReference type="FunFam" id="3.40.640.10:FF:000014">
    <property type="entry name" value="Adenosylmethionine-8-amino-7-oxononanoate aminotransferase, probable"/>
    <property type="match status" value="1"/>
</dbReference>
<keyword evidence="5 6" id="KW-0663">Pyridoxal phosphate</keyword>
<dbReference type="NCBIfam" id="NF005682">
    <property type="entry name" value="PRK07480.1"/>
    <property type="match status" value="1"/>
</dbReference>
<proteinExistence type="inferred from homology"/>
<reference evidence="7" key="1">
    <citation type="submission" date="2021-04" db="EMBL/GenBank/DDBJ databases">
        <title>The complete genome sequence of Caulobacter sp. S6.</title>
        <authorList>
            <person name="Tang Y."/>
            <person name="Ouyang W."/>
            <person name="Liu Q."/>
            <person name="Huang B."/>
            <person name="Guo Z."/>
            <person name="Lei P."/>
        </authorList>
    </citation>
    <scope>NUCLEOTIDE SEQUENCE</scope>
    <source>
        <strain evidence="7">S6</strain>
    </source>
</reference>
<dbReference type="RefSeq" id="WP_211938252.1">
    <property type="nucleotide sequence ID" value="NZ_CP073078.1"/>
</dbReference>
<dbReference type="PIRSF" id="PIRSF000521">
    <property type="entry name" value="Transaminase_4ab_Lys_Orn"/>
    <property type="match status" value="1"/>
</dbReference>
<keyword evidence="4" id="KW-0808">Transferase</keyword>
<sequence length="463" mass="50037">MTLKNYDIAELRRLDVAHHLPCHQDHKLMQDLGGARIITRAQGSTIFDGEGTPLLDGMAGLWCVQVGYGREELAKVAYDQMLELAYYNTFFKTASPPTVLLATKISQLMGGNLSHVFFNNSGSEAVDTIIRLARYYWQLKGQPERNVLIARNNAYHGSTIAGASLGGMSHMHAQGGPFVPGIEHVMQPYQFNEGFGEDPEAFCQRAVDAIESKILEVGPEKVAAVIGEPIQGAGGVIIPPEGYWPKVEALCRKYGCLLAVDEVICGYGRLGQWFGFHHYGIKPDLVSMAKGLSSGYLPISAVGVADFIVEALRSVSDDFVHGFTYSGHPTAAAVALKNIEIIEREGLVERTRTDTGPYLAKGLAELAKHPLVGEARSVGLIGAVEIVAEKGTNKRFGGKEGPAGLIVRDLCIKHGLMVRAVRDSIVFSPPLVITHAEIDQLVGTIRKALDEALPALKEIKAAA</sequence>
<dbReference type="CDD" id="cd00610">
    <property type="entry name" value="OAT_like"/>
    <property type="match status" value="1"/>
</dbReference>
<dbReference type="PANTHER" id="PTHR43094">
    <property type="entry name" value="AMINOTRANSFERASE"/>
    <property type="match status" value="1"/>
</dbReference>
<dbReference type="InterPro" id="IPR015424">
    <property type="entry name" value="PyrdxlP-dep_Trfase"/>
</dbReference>
<dbReference type="EMBL" id="CP073078">
    <property type="protein sequence ID" value="QUD88201.1"/>
    <property type="molecule type" value="Genomic_DNA"/>
</dbReference>
<dbReference type="InterPro" id="IPR049704">
    <property type="entry name" value="Aminotrans_3_PPA_site"/>
</dbReference>
<dbReference type="Gene3D" id="3.40.640.10">
    <property type="entry name" value="Type I PLP-dependent aspartate aminotransferase-like (Major domain)"/>
    <property type="match status" value="1"/>
</dbReference>
<evidence type="ECO:0000256" key="4">
    <source>
        <dbReference type="ARBA" id="ARBA00022679"/>
    </source>
</evidence>
<evidence type="ECO:0000313" key="8">
    <source>
        <dbReference type="Proteomes" id="UP000676409"/>
    </source>
</evidence>
<dbReference type="InterPro" id="IPR015421">
    <property type="entry name" value="PyrdxlP-dep_Trfase_major"/>
</dbReference>
<keyword evidence="8" id="KW-1185">Reference proteome</keyword>
<accession>A0A975IWA9</accession>
<evidence type="ECO:0000256" key="1">
    <source>
        <dbReference type="ARBA" id="ARBA00001933"/>
    </source>
</evidence>
<organism evidence="7 8">
    <name type="scientific">Phenylobacterium montanum</name>
    <dbReference type="NCBI Taxonomy" id="2823693"/>
    <lineage>
        <taxon>Bacteria</taxon>
        <taxon>Pseudomonadati</taxon>
        <taxon>Pseudomonadota</taxon>
        <taxon>Alphaproteobacteria</taxon>
        <taxon>Caulobacterales</taxon>
        <taxon>Caulobacteraceae</taxon>
        <taxon>Phenylobacterium</taxon>
    </lineage>
</organism>
<comment type="cofactor">
    <cofactor evidence="1">
        <name>pyridoxal 5'-phosphate</name>
        <dbReference type="ChEBI" id="CHEBI:597326"/>
    </cofactor>
</comment>
<name>A0A975IWA9_9CAUL</name>
<dbReference type="Gene3D" id="3.90.1150.10">
    <property type="entry name" value="Aspartate Aminotransferase, domain 1"/>
    <property type="match status" value="1"/>
</dbReference>
<keyword evidence="3 7" id="KW-0032">Aminotransferase</keyword>
<dbReference type="SUPFAM" id="SSF53383">
    <property type="entry name" value="PLP-dependent transferases"/>
    <property type="match status" value="1"/>
</dbReference>
<dbReference type="InterPro" id="IPR005814">
    <property type="entry name" value="Aminotrans_3"/>
</dbReference>
<evidence type="ECO:0000256" key="2">
    <source>
        <dbReference type="ARBA" id="ARBA00008954"/>
    </source>
</evidence>
<protein>
    <submittedName>
        <fullName evidence="7">Aspartate aminotransferase family protein</fullName>
    </submittedName>
</protein>
<dbReference type="InterPro" id="IPR015422">
    <property type="entry name" value="PyrdxlP-dep_Trfase_small"/>
</dbReference>
<evidence type="ECO:0000256" key="3">
    <source>
        <dbReference type="ARBA" id="ARBA00022576"/>
    </source>
</evidence>
<dbReference type="PROSITE" id="PS00600">
    <property type="entry name" value="AA_TRANSFER_CLASS_3"/>
    <property type="match status" value="1"/>
</dbReference>
<dbReference type="KEGG" id="caul:KCG34_24765"/>
<evidence type="ECO:0000313" key="7">
    <source>
        <dbReference type="EMBL" id="QUD88201.1"/>
    </source>
</evidence>
<dbReference type="PANTHER" id="PTHR43094:SF1">
    <property type="entry name" value="AMINOTRANSFERASE CLASS-III"/>
    <property type="match status" value="1"/>
</dbReference>
<dbReference type="AlphaFoldDB" id="A0A975IWA9"/>
<gene>
    <name evidence="7" type="ORF">KCG34_24765</name>
</gene>
<dbReference type="Pfam" id="PF00202">
    <property type="entry name" value="Aminotran_3"/>
    <property type="match status" value="1"/>
</dbReference>
<evidence type="ECO:0000256" key="5">
    <source>
        <dbReference type="ARBA" id="ARBA00022898"/>
    </source>
</evidence>